<sequence length="787" mass="89091">MKKIKKAGIVIIMALVGYGIYFYYEYKGVLDEAFIEATSVSSDEFENYIRFMLYFTSFLEKMDLDENGKFGFNTYAREHYPQLNNFEKGKFNVHMGKFSEAIEQIETDIKENGETEDKLFWQGIAYMRSAESQNCLSQIIGETNKINLPSRLKDISGKDLIEINSNSIDHKNHNHAQFCSLPIKEYHKLQQGSNGAIRVFKRLLDNYDSDNKLYRWLLNFSYMTLNQFPQSVPAEYLIKSDFIDQFYGQQADAMRKKYSHLSFADQATILGVDTLDAGKGVAVEDFDRDGFLDIVAVGLYSGAQYYKNEGGVRFVEKTKEVGLGAVAQNHIISAADYDNDGWMDLFFSTPSTYFRLYRNNRDGTFTDVTFESGLLTPPVNYQDTWIFTWGTAWGDVDNDGDLDLFIGQRGQNIPLFGGYLAKDQMDSMFFLNENGKFIDKTKEYGLTDIIANQGIVSASFGDYDDDGYADLFLSTWTRTKSVLLHNVKGKRFEATNLMDHDKTGFMSSFLDLNHDGHLDLYQAGAGLAYTVTDQAVFGADGANYANSIYINENGRFTEKREYFRGNMHIGSMGVSYGDINNDGCYDFYVGTGDPEAWHIMPNLMYVGETKEAECTGYLDNISMLHGFGTIQKGHGIVFFDFDNDGDQDIYSALGGMWPADIWPNQLFVNDSAIYKSWVKLRLRGRDTNYYGIGAKIKVTATGKKGKKIIRHYHMDNKTGFGSAPYLAHIGLMDAVSIKTIEVSWPASRQKKVYNSVELNKLTILDENDGMIVGLNHTSLPKTVESNN</sequence>
<reference evidence="4" key="1">
    <citation type="submission" date="2018-06" db="EMBL/GenBank/DDBJ databases">
        <authorList>
            <person name="Zhirakovskaya E."/>
        </authorList>
    </citation>
    <scope>NUCLEOTIDE SEQUENCE</scope>
</reference>
<keyword evidence="2" id="KW-0472">Membrane</keyword>
<dbReference type="Gene3D" id="2.130.10.130">
    <property type="entry name" value="Integrin alpha, N-terminal"/>
    <property type="match status" value="1"/>
</dbReference>
<feature type="transmembrane region" description="Helical" evidence="2">
    <location>
        <begin position="7"/>
        <end position="24"/>
    </location>
</feature>
<proteinExistence type="predicted"/>
<keyword evidence="1" id="KW-0732">Signal</keyword>
<gene>
    <name evidence="4" type="ORF">MNBD_GAMMA21-1576</name>
</gene>
<evidence type="ECO:0000256" key="1">
    <source>
        <dbReference type="ARBA" id="ARBA00022729"/>
    </source>
</evidence>
<accession>A0A3B1A7W6</accession>
<organism evidence="4">
    <name type="scientific">hydrothermal vent metagenome</name>
    <dbReference type="NCBI Taxonomy" id="652676"/>
    <lineage>
        <taxon>unclassified sequences</taxon>
        <taxon>metagenomes</taxon>
        <taxon>ecological metagenomes</taxon>
    </lineage>
</organism>
<dbReference type="PANTHER" id="PTHR16026:SF0">
    <property type="entry name" value="CARTILAGE ACIDIC PROTEIN 1"/>
    <property type="match status" value="1"/>
</dbReference>
<evidence type="ECO:0000256" key="2">
    <source>
        <dbReference type="SAM" id="Phobius"/>
    </source>
</evidence>
<dbReference type="InterPro" id="IPR028994">
    <property type="entry name" value="Integrin_alpha_N"/>
</dbReference>
<name>A0A3B1A7W6_9ZZZZ</name>
<dbReference type="Pfam" id="PF13517">
    <property type="entry name" value="FG-GAP_3"/>
    <property type="match status" value="1"/>
</dbReference>
<feature type="domain" description="ASPIC/UnbV" evidence="3">
    <location>
        <begin position="691"/>
        <end position="759"/>
    </location>
</feature>
<dbReference type="PANTHER" id="PTHR16026">
    <property type="entry name" value="CARTILAGE ACIDIC PROTEIN 1"/>
    <property type="match status" value="1"/>
</dbReference>
<protein>
    <recommendedName>
        <fullName evidence="3">ASPIC/UnbV domain-containing protein</fullName>
    </recommendedName>
</protein>
<dbReference type="InterPro" id="IPR027039">
    <property type="entry name" value="Crtac1"/>
</dbReference>
<keyword evidence="2" id="KW-0812">Transmembrane</keyword>
<keyword evidence="2" id="KW-1133">Transmembrane helix</keyword>
<dbReference type="AlphaFoldDB" id="A0A3B1A7W6"/>
<evidence type="ECO:0000313" key="4">
    <source>
        <dbReference type="EMBL" id="VAW95902.1"/>
    </source>
</evidence>
<evidence type="ECO:0000259" key="3">
    <source>
        <dbReference type="Pfam" id="PF07593"/>
    </source>
</evidence>
<dbReference type="InterPro" id="IPR011519">
    <property type="entry name" value="UnbV_ASPIC"/>
</dbReference>
<dbReference type="SUPFAM" id="SSF69318">
    <property type="entry name" value="Integrin alpha N-terminal domain"/>
    <property type="match status" value="1"/>
</dbReference>
<dbReference type="EMBL" id="UOFR01000034">
    <property type="protein sequence ID" value="VAW95902.1"/>
    <property type="molecule type" value="Genomic_DNA"/>
</dbReference>
<dbReference type="InterPro" id="IPR013517">
    <property type="entry name" value="FG-GAP"/>
</dbReference>
<dbReference type="Pfam" id="PF07593">
    <property type="entry name" value="UnbV_ASPIC"/>
    <property type="match status" value="1"/>
</dbReference>